<feature type="chain" id="PRO_5030080767" description="Transmembrane protein 81" evidence="12">
    <location>
        <begin position="23"/>
        <end position="276"/>
    </location>
</feature>
<dbReference type="GeneTree" id="ENSGT00390000006349"/>
<dbReference type="PANTHER" id="PTHR35670:SF1">
    <property type="entry name" value="TRANSMEMBRANE PROTEIN 81"/>
    <property type="match status" value="1"/>
</dbReference>
<organism evidence="13 14">
    <name type="scientific">Anabas testudineus</name>
    <name type="common">Climbing perch</name>
    <name type="synonym">Anthias testudineus</name>
    <dbReference type="NCBI Taxonomy" id="64144"/>
    <lineage>
        <taxon>Eukaryota</taxon>
        <taxon>Metazoa</taxon>
        <taxon>Chordata</taxon>
        <taxon>Craniata</taxon>
        <taxon>Vertebrata</taxon>
        <taxon>Euteleostomi</taxon>
        <taxon>Actinopterygii</taxon>
        <taxon>Neopterygii</taxon>
        <taxon>Teleostei</taxon>
        <taxon>Neoteleostei</taxon>
        <taxon>Acanthomorphata</taxon>
        <taxon>Anabantaria</taxon>
        <taxon>Anabantiformes</taxon>
        <taxon>Anabantoidei</taxon>
        <taxon>Anabantidae</taxon>
        <taxon>Anabas</taxon>
    </lineage>
</organism>
<keyword evidence="6 11" id="KW-0472">Membrane</keyword>
<evidence type="ECO:0000256" key="8">
    <source>
        <dbReference type="ARBA" id="ARBA00023319"/>
    </source>
</evidence>
<evidence type="ECO:0000256" key="5">
    <source>
        <dbReference type="ARBA" id="ARBA00022989"/>
    </source>
</evidence>
<keyword evidence="3 11" id="KW-0812">Transmembrane</keyword>
<feature type="transmembrane region" description="Helical" evidence="11">
    <location>
        <begin position="224"/>
        <end position="250"/>
    </location>
</feature>
<dbReference type="FunCoup" id="A0A3Q1KHS6">
    <property type="interactions" value="1074"/>
</dbReference>
<dbReference type="PANTHER" id="PTHR35670">
    <property type="entry name" value="TRANSMEMBRANE PROTEIN 81"/>
    <property type="match status" value="1"/>
</dbReference>
<reference evidence="13" key="1">
    <citation type="submission" date="2021-04" db="EMBL/GenBank/DDBJ databases">
        <authorList>
            <consortium name="Wellcome Sanger Institute Data Sharing"/>
        </authorList>
    </citation>
    <scope>NUCLEOTIDE SEQUENCE [LARGE SCALE GENOMIC DNA]</scope>
</reference>
<evidence type="ECO:0000256" key="4">
    <source>
        <dbReference type="ARBA" id="ARBA00022729"/>
    </source>
</evidence>
<evidence type="ECO:0000256" key="12">
    <source>
        <dbReference type="SAM" id="SignalP"/>
    </source>
</evidence>
<dbReference type="InterPro" id="IPR036179">
    <property type="entry name" value="Ig-like_dom_sf"/>
</dbReference>
<dbReference type="SUPFAM" id="SSF58069">
    <property type="entry name" value="Virus ectodomain"/>
    <property type="match status" value="1"/>
</dbReference>
<keyword evidence="14" id="KW-1185">Reference proteome</keyword>
<keyword evidence="5 11" id="KW-1133">Transmembrane helix</keyword>
<reference evidence="13" key="2">
    <citation type="submission" date="2025-08" db="UniProtKB">
        <authorList>
            <consortium name="Ensembl"/>
        </authorList>
    </citation>
    <scope>IDENTIFICATION</scope>
</reference>
<dbReference type="InParanoid" id="A0A3Q1KHS6"/>
<dbReference type="Proteomes" id="UP000265040">
    <property type="component" value="Chromosome 7"/>
</dbReference>
<evidence type="ECO:0000256" key="10">
    <source>
        <dbReference type="ARBA" id="ARBA00050022"/>
    </source>
</evidence>
<evidence type="ECO:0000256" key="1">
    <source>
        <dbReference type="ARBA" id="ARBA00004251"/>
    </source>
</evidence>
<keyword evidence="2" id="KW-1003">Cell membrane</keyword>
<dbReference type="Ensembl" id="ENSATET00000036505.3">
    <property type="protein sequence ID" value="ENSATEP00000035991.2"/>
    <property type="gene ID" value="ENSATEG00000024737.3"/>
</dbReference>
<dbReference type="SUPFAM" id="SSF48726">
    <property type="entry name" value="Immunoglobulin"/>
    <property type="match status" value="1"/>
</dbReference>
<name>A0A3Q1KHS6_ANATE</name>
<dbReference type="RefSeq" id="XP_026224503.1">
    <property type="nucleotide sequence ID" value="XM_026368718.1"/>
</dbReference>
<evidence type="ECO:0000256" key="9">
    <source>
        <dbReference type="ARBA" id="ARBA00049937"/>
    </source>
</evidence>
<protein>
    <recommendedName>
        <fullName evidence="10">Transmembrane protein 81</fullName>
    </recommendedName>
</protein>
<sequence length="276" mass="31055">MQRVPVRLCLLLVLLFHPLTSAGQDEVNEVPLEVIVSSSPCSTTCGLGVKAQTLCLLKDSKTAMEEDARSKNGTEVMDRCRVHKVTCQESWQCGLRTMTVTSGQRVEIDCLEEVMQAMGRFSWRVLWRYARGIISSDDSLFARWEAPQLARVILDPIHEENAGTYQCEVQDATYHRVKNIYWGIRVLPAGVINLDYESTLAQWESTGSQQNQTVSNLLVQRMTLLSMVLMSLSLAGVGAGLMLLGLYWTVKRRVQRHFDRCSSLSILITAPPQQYV</sequence>
<keyword evidence="7" id="KW-1015">Disulfide bond</keyword>
<evidence type="ECO:0000313" key="13">
    <source>
        <dbReference type="Ensembl" id="ENSATEP00000035991.2"/>
    </source>
</evidence>
<dbReference type="GO" id="GO:0005886">
    <property type="term" value="C:plasma membrane"/>
    <property type="evidence" value="ECO:0007669"/>
    <property type="project" value="UniProtKB-SubCell"/>
</dbReference>
<proteinExistence type="predicted"/>
<feature type="signal peptide" evidence="12">
    <location>
        <begin position="1"/>
        <end position="22"/>
    </location>
</feature>
<dbReference type="InterPro" id="IPR039293">
    <property type="entry name" value="TMEM81"/>
</dbReference>
<keyword evidence="4 12" id="KW-0732">Signal</keyword>
<evidence type="ECO:0000256" key="3">
    <source>
        <dbReference type="ARBA" id="ARBA00022692"/>
    </source>
</evidence>
<accession>A0A3Q1KHS6</accession>
<evidence type="ECO:0000256" key="11">
    <source>
        <dbReference type="SAM" id="Phobius"/>
    </source>
</evidence>
<dbReference type="GeneID" id="113167834"/>
<dbReference type="AlphaFoldDB" id="A0A3Q1KHS6"/>
<evidence type="ECO:0000256" key="2">
    <source>
        <dbReference type="ARBA" id="ARBA00022475"/>
    </source>
</evidence>
<dbReference type="CTD" id="388730"/>
<evidence type="ECO:0000256" key="7">
    <source>
        <dbReference type="ARBA" id="ARBA00023157"/>
    </source>
</evidence>
<reference evidence="13" key="3">
    <citation type="submission" date="2025-09" db="UniProtKB">
        <authorList>
            <consortium name="Ensembl"/>
        </authorList>
    </citation>
    <scope>IDENTIFICATION</scope>
</reference>
<evidence type="ECO:0000313" key="14">
    <source>
        <dbReference type="Proteomes" id="UP000265040"/>
    </source>
</evidence>
<evidence type="ECO:0000256" key="6">
    <source>
        <dbReference type="ARBA" id="ARBA00023136"/>
    </source>
</evidence>
<comment type="function">
    <text evidence="9">Essential fertilization factor required for male fertility. Part of a conserved trimeric sperm complex with the essential fertilization factors IZUMO1 and SPACA6 which bridges sperm and oocyte membranes during fertilization by binding to IZUMO1R/JUNO on the oocyte.</text>
</comment>
<keyword evidence="8" id="KW-0393">Immunoglobulin domain</keyword>
<comment type="subcellular location">
    <subcellularLocation>
        <location evidence="1">Cell membrane</location>
        <topology evidence="1">Single-pass type I membrane protein</topology>
    </subcellularLocation>
</comment>
<dbReference type="OrthoDB" id="9390762at2759"/>